<name>G3J8U5_CORMM</name>
<dbReference type="InParanoid" id="G3J8U5"/>
<dbReference type="KEGG" id="cmt:CCM_03099"/>
<dbReference type="HOGENOM" id="CLU_3106265_0_0_1"/>
<dbReference type="RefSeq" id="XP_006668314.1">
    <property type="nucleotide sequence ID" value="XM_006668251.1"/>
</dbReference>
<protein>
    <submittedName>
        <fullName evidence="1">Uncharacterized protein</fullName>
    </submittedName>
</protein>
<evidence type="ECO:0000313" key="2">
    <source>
        <dbReference type="Proteomes" id="UP000001610"/>
    </source>
</evidence>
<keyword evidence="2" id="KW-1185">Reference proteome</keyword>
<dbReference type="AlphaFoldDB" id="G3J8U5"/>
<dbReference type="VEuPathDB" id="FungiDB:CCM_03099"/>
<proteinExistence type="predicted"/>
<gene>
    <name evidence="1" type="ORF">CCM_03099</name>
</gene>
<evidence type="ECO:0000313" key="1">
    <source>
        <dbReference type="EMBL" id="EGX94828.1"/>
    </source>
</evidence>
<accession>G3J8U5</accession>
<dbReference type="GeneID" id="18165126"/>
<organism evidence="1 2">
    <name type="scientific">Cordyceps militaris (strain CM01)</name>
    <name type="common">Caterpillar fungus</name>
    <dbReference type="NCBI Taxonomy" id="983644"/>
    <lineage>
        <taxon>Eukaryota</taxon>
        <taxon>Fungi</taxon>
        <taxon>Dikarya</taxon>
        <taxon>Ascomycota</taxon>
        <taxon>Pezizomycotina</taxon>
        <taxon>Sordariomycetes</taxon>
        <taxon>Hypocreomycetidae</taxon>
        <taxon>Hypocreales</taxon>
        <taxon>Cordycipitaceae</taxon>
        <taxon>Cordyceps</taxon>
    </lineage>
</organism>
<dbReference type="EMBL" id="JH126400">
    <property type="protein sequence ID" value="EGX94828.1"/>
    <property type="molecule type" value="Genomic_DNA"/>
</dbReference>
<reference evidence="1 2" key="1">
    <citation type="journal article" date="2011" name="Genome Biol.">
        <title>Genome sequence of the insect pathogenic fungus Cordyceps militaris, a valued traditional Chinese medicine.</title>
        <authorList>
            <person name="Zheng P."/>
            <person name="Xia Y."/>
            <person name="Xiao G."/>
            <person name="Xiong C."/>
            <person name="Hu X."/>
            <person name="Zhang S."/>
            <person name="Zheng H."/>
            <person name="Huang Y."/>
            <person name="Zhou Y."/>
            <person name="Wang S."/>
            <person name="Zhao G.P."/>
            <person name="Liu X."/>
            <person name="St Leger R.J."/>
            <person name="Wang C."/>
        </authorList>
    </citation>
    <scope>NUCLEOTIDE SEQUENCE [LARGE SCALE GENOMIC DNA]</scope>
    <source>
        <strain evidence="1 2">CM01</strain>
    </source>
</reference>
<dbReference type="Proteomes" id="UP000001610">
    <property type="component" value="Unassembled WGS sequence"/>
</dbReference>
<sequence length="51" mass="5486">MQRVHVPQSTPTTTATVPQSADTAVTALLQDLGEKRVTTSLLTSLPLLYHP</sequence>